<dbReference type="EMBL" id="CP003346">
    <property type="protein sequence ID" value="AGA79632.1"/>
    <property type="molecule type" value="Genomic_DNA"/>
</dbReference>
<dbReference type="HOGENOM" id="CLU_2045961_0_0_10"/>
<dbReference type="KEGG" id="evi:Echvi_3412"/>
<evidence type="ECO:0000313" key="2">
    <source>
        <dbReference type="EMBL" id="AGA79632.1"/>
    </source>
</evidence>
<evidence type="ECO:0000256" key="1">
    <source>
        <dbReference type="SAM" id="Phobius"/>
    </source>
</evidence>
<gene>
    <name evidence="2" type="ordered locus">Echvi_3412</name>
</gene>
<proteinExistence type="predicted"/>
<organism evidence="2 3">
    <name type="scientific">Echinicola vietnamensis (strain DSM 17526 / LMG 23754 / KMM 6221)</name>
    <dbReference type="NCBI Taxonomy" id="926556"/>
    <lineage>
        <taxon>Bacteria</taxon>
        <taxon>Pseudomonadati</taxon>
        <taxon>Bacteroidota</taxon>
        <taxon>Cytophagia</taxon>
        <taxon>Cytophagales</taxon>
        <taxon>Cyclobacteriaceae</taxon>
        <taxon>Echinicola</taxon>
    </lineage>
</organism>
<dbReference type="RefSeq" id="WP_015267177.1">
    <property type="nucleotide sequence ID" value="NC_019904.1"/>
</dbReference>
<keyword evidence="1" id="KW-0812">Transmembrane</keyword>
<name>L0G278_ECHVK</name>
<accession>L0G278</accession>
<dbReference type="STRING" id="926556.Echvi_3412"/>
<dbReference type="AlphaFoldDB" id="L0G278"/>
<reference evidence="3" key="1">
    <citation type="submission" date="2012-02" db="EMBL/GenBank/DDBJ databases">
        <title>The complete genome of Echinicola vietnamensis DSM 17526.</title>
        <authorList>
            <person name="Lucas S."/>
            <person name="Copeland A."/>
            <person name="Lapidus A."/>
            <person name="Glavina del Rio T."/>
            <person name="Dalin E."/>
            <person name="Tice H."/>
            <person name="Bruce D."/>
            <person name="Goodwin L."/>
            <person name="Pitluck S."/>
            <person name="Peters L."/>
            <person name="Ovchinnikova G."/>
            <person name="Teshima H."/>
            <person name="Kyrpides N."/>
            <person name="Mavromatis K."/>
            <person name="Ivanova N."/>
            <person name="Brettin T."/>
            <person name="Detter J.C."/>
            <person name="Han C."/>
            <person name="Larimer F."/>
            <person name="Land M."/>
            <person name="Hauser L."/>
            <person name="Markowitz V."/>
            <person name="Cheng J.-F."/>
            <person name="Hugenholtz P."/>
            <person name="Woyke T."/>
            <person name="Wu D."/>
            <person name="Brambilla E."/>
            <person name="Klenk H.-P."/>
            <person name="Eisen J.A."/>
        </authorList>
    </citation>
    <scope>NUCLEOTIDE SEQUENCE [LARGE SCALE GENOMIC DNA]</scope>
    <source>
        <strain evidence="3">DSM 17526 / LMG 23754 / KMM 6221</strain>
    </source>
</reference>
<keyword evidence="3" id="KW-1185">Reference proteome</keyword>
<evidence type="ECO:0000313" key="3">
    <source>
        <dbReference type="Proteomes" id="UP000010796"/>
    </source>
</evidence>
<keyword evidence="1" id="KW-1133">Transmembrane helix</keyword>
<feature type="transmembrane region" description="Helical" evidence="1">
    <location>
        <begin position="6"/>
        <end position="29"/>
    </location>
</feature>
<sequence>MGKQKVIGALGVFAVLLITCLVLWNNYFLNSSDHGFPKKETVTITAWNSYSPKAVNLPKLNYHITVSNVDHGQETDYVADSLVYGLKELERQVLERAYLCSLTAIPFGIKEMIFPSHFFW</sequence>
<dbReference type="Proteomes" id="UP000010796">
    <property type="component" value="Chromosome"/>
</dbReference>
<keyword evidence="1" id="KW-0472">Membrane</keyword>
<protein>
    <submittedName>
        <fullName evidence="2">Uncharacterized protein</fullName>
    </submittedName>
</protein>
<dbReference type="OrthoDB" id="839026at2"/>